<gene>
    <name evidence="3" type="ORF">D0435_12580</name>
</gene>
<dbReference type="GO" id="GO:0016887">
    <property type="term" value="F:ATP hydrolysis activity"/>
    <property type="evidence" value="ECO:0007669"/>
    <property type="project" value="InterPro"/>
</dbReference>
<dbReference type="Pfam" id="PF00437">
    <property type="entry name" value="T2SSE"/>
    <property type="match status" value="1"/>
</dbReference>
<evidence type="ECO:0000256" key="1">
    <source>
        <dbReference type="ARBA" id="ARBA00006611"/>
    </source>
</evidence>
<name>A0A845QMR9_9FIRM</name>
<organism evidence="3 4">
    <name type="scientific">Anaerotruncus colihominis</name>
    <dbReference type="NCBI Taxonomy" id="169435"/>
    <lineage>
        <taxon>Bacteria</taxon>
        <taxon>Bacillati</taxon>
        <taxon>Bacillota</taxon>
        <taxon>Clostridia</taxon>
        <taxon>Eubacteriales</taxon>
        <taxon>Oscillospiraceae</taxon>
        <taxon>Anaerotruncus</taxon>
    </lineage>
</organism>
<proteinExistence type="inferred from homology"/>
<comment type="similarity">
    <text evidence="1">Belongs to the GSP E family.</text>
</comment>
<accession>A0A845QMR9</accession>
<evidence type="ECO:0000259" key="2">
    <source>
        <dbReference type="Pfam" id="PF00437"/>
    </source>
</evidence>
<feature type="domain" description="Bacterial type II secretion system protein E" evidence="2">
    <location>
        <begin position="216"/>
        <end position="355"/>
    </location>
</feature>
<dbReference type="SUPFAM" id="SSF52540">
    <property type="entry name" value="P-loop containing nucleoside triphosphate hydrolases"/>
    <property type="match status" value="1"/>
</dbReference>
<dbReference type="RefSeq" id="WP_160202773.1">
    <property type="nucleotide sequence ID" value="NZ_QXWK01000025.1"/>
</dbReference>
<comment type="caution">
    <text evidence="3">The sequence shown here is derived from an EMBL/GenBank/DDBJ whole genome shotgun (WGS) entry which is preliminary data.</text>
</comment>
<evidence type="ECO:0000313" key="3">
    <source>
        <dbReference type="EMBL" id="NBH62485.1"/>
    </source>
</evidence>
<dbReference type="Proteomes" id="UP000446866">
    <property type="component" value="Unassembled WGS sequence"/>
</dbReference>
<reference evidence="3 4" key="1">
    <citation type="submission" date="2018-08" db="EMBL/GenBank/DDBJ databases">
        <title>Murine metabolic-syndrome-specific gut microbial biobank.</title>
        <authorList>
            <person name="Liu C."/>
        </authorList>
    </citation>
    <scope>NUCLEOTIDE SEQUENCE [LARGE SCALE GENOMIC DNA]</scope>
    <source>
        <strain evidence="3 4">28</strain>
    </source>
</reference>
<dbReference type="InterPro" id="IPR001482">
    <property type="entry name" value="T2SS/T4SS_dom"/>
</dbReference>
<dbReference type="Gene3D" id="3.40.50.300">
    <property type="entry name" value="P-loop containing nucleotide triphosphate hydrolases"/>
    <property type="match status" value="1"/>
</dbReference>
<sequence>MEKAFSLEAYLSKVLHKEESDEIEPLARFRQICSIVEAEFDKEWDETDDMAKNRKLEREKRAMMGFSAETAFYKEKIKEILREKKLTDSWYPPWYPDLAEGIFAETYGLSGLAPWAYDMDEKYRQSSSAKLIGDRLYCLIDGKSQLQPQRIPGRRREQLKRTLLLATPYERLEYGFHEVYLNNGIRITIYSGDRTKEGQDIMVFRKYILPELSFEHLAKIGTIPKAAISLFYKMIEIGFNVLFSGQVRSGKTTFMQVWQKYEDPNLEGLAIATDPETPWHEIMPKAPIMQLVADGERLSSITKSLLRGDNDYILLEEMRDGPAFYLALDITSTGTTRSKGTIHDNDAVNVPYKMASKICQSYGGDMREVIAQVYKNFDYVLELSQVPEDKSKKVLKGIWQYSYDVKQDKVAAKKLCSYDFFEKVWRWNPNPCLEKAEKYPQLAKEIKEMNLLLAQLAANMPMAESEAETLFPAYYQTEGGTCG</sequence>
<dbReference type="EMBL" id="QXWK01000025">
    <property type="protein sequence ID" value="NBH62485.1"/>
    <property type="molecule type" value="Genomic_DNA"/>
</dbReference>
<dbReference type="InterPro" id="IPR027417">
    <property type="entry name" value="P-loop_NTPase"/>
</dbReference>
<dbReference type="PANTHER" id="PTHR30486">
    <property type="entry name" value="TWITCHING MOTILITY PROTEIN PILT"/>
    <property type="match status" value="1"/>
</dbReference>
<evidence type="ECO:0000313" key="4">
    <source>
        <dbReference type="Proteomes" id="UP000446866"/>
    </source>
</evidence>
<dbReference type="AlphaFoldDB" id="A0A845QMR9"/>
<protein>
    <recommendedName>
        <fullName evidence="2">Bacterial type II secretion system protein E domain-containing protein</fullName>
    </recommendedName>
</protein>
<dbReference type="InterPro" id="IPR050921">
    <property type="entry name" value="T4SS_GSP_E_ATPase"/>
</dbReference>
<dbReference type="PANTHER" id="PTHR30486:SF6">
    <property type="entry name" value="TYPE IV PILUS RETRACTATION ATPASE PILT"/>
    <property type="match status" value="1"/>
</dbReference>
<keyword evidence="4" id="KW-1185">Reference proteome</keyword>